<dbReference type="GeneID" id="106806069"/>
<evidence type="ECO:0000256" key="1">
    <source>
        <dbReference type="ARBA" id="ARBA00009800"/>
    </source>
</evidence>
<dbReference type="RefSeq" id="XP_014663397.1">
    <property type="nucleotide sequence ID" value="XM_014807911.1"/>
</dbReference>
<keyword evidence="4" id="KW-1185">Reference proteome</keyword>
<evidence type="ECO:0000256" key="2">
    <source>
        <dbReference type="SAM" id="MobiDB-lite"/>
    </source>
</evidence>
<name>A0ABM1DTX6_PRICU</name>
<dbReference type="Gene3D" id="3.20.20.80">
    <property type="entry name" value="Glycosidases"/>
    <property type="match status" value="1"/>
</dbReference>
<dbReference type="PANTHER" id="PTHR46145">
    <property type="entry name" value="HEPARANASE"/>
    <property type="match status" value="1"/>
</dbReference>
<feature type="region of interest" description="Disordered" evidence="2">
    <location>
        <begin position="97"/>
        <end position="128"/>
    </location>
</feature>
<dbReference type="InterPro" id="IPR017853">
    <property type="entry name" value="GH"/>
</dbReference>
<comment type="similarity">
    <text evidence="1">Belongs to the glycosyl hydrolase 79 family.</text>
</comment>
<gene>
    <name evidence="5" type="primary">LOC106806069</name>
</gene>
<dbReference type="SUPFAM" id="SSF51445">
    <property type="entry name" value="(Trans)glycosidases"/>
    <property type="match status" value="1"/>
</dbReference>
<evidence type="ECO:0000313" key="5">
    <source>
        <dbReference type="RefSeq" id="XP_014663397.1"/>
    </source>
</evidence>
<accession>A0ABM1DTX6</accession>
<dbReference type="PANTHER" id="PTHR46145:SF4">
    <property type="entry name" value="HEPARANASE"/>
    <property type="match status" value="1"/>
</dbReference>
<proteinExistence type="inferred from homology"/>
<feature type="chain" id="PRO_5047433445" evidence="3">
    <location>
        <begin position="22"/>
        <end position="544"/>
    </location>
</feature>
<dbReference type="Proteomes" id="UP000695022">
    <property type="component" value="Unplaced"/>
</dbReference>
<dbReference type="Pfam" id="PF03662">
    <property type="entry name" value="Glyco_hydro_79n"/>
    <property type="match status" value="1"/>
</dbReference>
<organism evidence="4 5">
    <name type="scientific">Priapulus caudatus</name>
    <name type="common">Priapulid worm</name>
    <dbReference type="NCBI Taxonomy" id="37621"/>
    <lineage>
        <taxon>Eukaryota</taxon>
        <taxon>Metazoa</taxon>
        <taxon>Ecdysozoa</taxon>
        <taxon>Scalidophora</taxon>
        <taxon>Priapulida</taxon>
        <taxon>Priapulimorpha</taxon>
        <taxon>Priapulimorphida</taxon>
        <taxon>Priapulidae</taxon>
        <taxon>Priapulus</taxon>
    </lineage>
</organism>
<feature type="signal peptide" evidence="3">
    <location>
        <begin position="1"/>
        <end position="21"/>
    </location>
</feature>
<sequence length="544" mass="60827">MRMTSVYFMLLLLVPAARVSGHRKVSISVETEAGQRSVDERFLSVALGASLINREWRTFDVRSAKLRRLANALSPAYLRLGGTYSDFLIFREDGDAGGGGAGGQTDCEDSDAGDGGTGEQTGHEDARETRWLDSYGEIRPPKNISNFTMTAHDWDNINTFASVVEWQLIFDLNVLLRNHLRWDPSNAMQLLAYTMHRGYHPDFELGNEPDSLKHAVNRTVSSKDLAMDFRMLSRILKQSPTLQSSHIVGPDVTRSKKKSLKYLKNFLYLSGDVVSAVTMHQYYVDGRTATLDNFTDPSVLNFLKGQLSEFVEAAKEAVPARPLWLGETGSAWGGGAKGLSDTYVAGFMWLDKLGLAAQMGIDVVIRQTFYDGHYALIDKELNPTPVIWSLMSILIIKSDYWLSYVYKTLIGNTVLKISSSPELSHLRLYAHCTNYRRSAYSKGSMTVFALNLRTHAIALELLQQQHVGNLTVHQYLLSPHGNSLTSRHVDLNGERLQLNTDDSLPTLRPHHLPAGRPIKFPGMTFAFYVLVDANAEACMDNKIW</sequence>
<keyword evidence="3" id="KW-0732">Signal</keyword>
<dbReference type="InterPro" id="IPR005199">
    <property type="entry name" value="Glyco_hydro_79"/>
</dbReference>
<evidence type="ECO:0000256" key="3">
    <source>
        <dbReference type="SAM" id="SignalP"/>
    </source>
</evidence>
<reference evidence="5" key="1">
    <citation type="submission" date="2025-08" db="UniProtKB">
        <authorList>
            <consortium name="RefSeq"/>
        </authorList>
    </citation>
    <scope>IDENTIFICATION</scope>
</reference>
<evidence type="ECO:0000313" key="4">
    <source>
        <dbReference type="Proteomes" id="UP000695022"/>
    </source>
</evidence>
<protein>
    <submittedName>
        <fullName evidence="5">Heparanase-like isoform X1</fullName>
    </submittedName>
</protein>